<evidence type="ECO:0000313" key="2">
    <source>
        <dbReference type="EMBL" id="SUZ75855.1"/>
    </source>
</evidence>
<feature type="compositionally biased region" description="Polar residues" evidence="1">
    <location>
        <begin position="51"/>
        <end position="62"/>
    </location>
</feature>
<dbReference type="AlphaFoldDB" id="A0A381Q941"/>
<reference evidence="2" key="1">
    <citation type="submission" date="2018-05" db="EMBL/GenBank/DDBJ databases">
        <authorList>
            <person name="Lanie J.A."/>
            <person name="Ng W.-L."/>
            <person name="Kazmierczak K.M."/>
            <person name="Andrzejewski T.M."/>
            <person name="Davidsen T.M."/>
            <person name="Wayne K.J."/>
            <person name="Tettelin H."/>
            <person name="Glass J.I."/>
            <person name="Rusch D."/>
            <person name="Podicherti R."/>
            <person name="Tsui H.-C.T."/>
            <person name="Winkler M.E."/>
        </authorList>
    </citation>
    <scope>NUCLEOTIDE SEQUENCE</scope>
</reference>
<protein>
    <submittedName>
        <fullName evidence="2">Uncharacterized protein</fullName>
    </submittedName>
</protein>
<feature type="region of interest" description="Disordered" evidence="1">
    <location>
        <begin position="43"/>
        <end position="106"/>
    </location>
</feature>
<dbReference type="EMBL" id="UINC01001260">
    <property type="protein sequence ID" value="SUZ75855.1"/>
    <property type="molecule type" value="Genomic_DNA"/>
</dbReference>
<name>A0A381Q941_9ZZZZ</name>
<evidence type="ECO:0000256" key="1">
    <source>
        <dbReference type="SAM" id="MobiDB-lite"/>
    </source>
</evidence>
<proteinExistence type="predicted"/>
<gene>
    <name evidence="2" type="ORF">METZ01_LOCUS28709</name>
</gene>
<sequence length="352" mass="39408">MEVEMSNRMMVVLAVLCATAAPVSTAAAQSRASDVEWEVPRTVDGRPDFQGNWSNSTLTPFQRTGDRGPVYTPEEVAEREQTDGNCPANPGTVMCGRTERTSGSNEARLSGVEYNEVYWERGSRVAVVNGEPRTSLVTVPANGRPPALTPEAQQMMQERRDLRSPFGQYDHPELRPMAERCIMFGSPVGPPMLPTGAYNSNYIIVQTADHLMIMSEMVHDVRIIPIGEPQTMRKDVRPWFGNSWGRWEGDVLVVETTNINPQQTIRGVPPSEDALVIERFSRADEETILYEFTIDDPTMWTERWGGQIPINKFDAQLYEYACHEGNYSLAGVLSGARYEERIEAQGASDSRR</sequence>
<organism evidence="2">
    <name type="scientific">marine metagenome</name>
    <dbReference type="NCBI Taxonomy" id="408172"/>
    <lineage>
        <taxon>unclassified sequences</taxon>
        <taxon>metagenomes</taxon>
        <taxon>ecological metagenomes</taxon>
    </lineage>
</organism>
<accession>A0A381Q941</accession>